<accession>L8HJJ0</accession>
<dbReference type="GO" id="GO:0004806">
    <property type="term" value="F:triacylglycerol lipase activity"/>
    <property type="evidence" value="ECO:0007669"/>
    <property type="project" value="InterPro"/>
</dbReference>
<organism evidence="4 5">
    <name type="scientific">Acanthamoeba castellanii (strain ATCC 30010 / Neff)</name>
    <dbReference type="NCBI Taxonomy" id="1257118"/>
    <lineage>
        <taxon>Eukaryota</taxon>
        <taxon>Amoebozoa</taxon>
        <taxon>Discosea</taxon>
        <taxon>Longamoebia</taxon>
        <taxon>Centramoebida</taxon>
        <taxon>Acanthamoebidae</taxon>
        <taxon>Acanthamoeba</taxon>
    </lineage>
</organism>
<evidence type="ECO:0000313" key="4">
    <source>
        <dbReference type="EMBL" id="ELR25370.1"/>
    </source>
</evidence>
<dbReference type="RefSeq" id="XP_004368125.1">
    <property type="nucleotide sequence ID" value="XM_004368068.1"/>
</dbReference>
<dbReference type="CDD" id="cd00519">
    <property type="entry name" value="Lipase_3"/>
    <property type="match status" value="1"/>
</dbReference>
<dbReference type="PANTHER" id="PTHR46086:SF3">
    <property type="entry name" value="TRIACYLGLYCEROL LIPASE OBL1"/>
    <property type="match status" value="1"/>
</dbReference>
<dbReference type="KEGG" id="acan:ACA1_291890"/>
<gene>
    <name evidence="4" type="ORF">ACA1_291890</name>
</gene>
<dbReference type="InterPro" id="IPR029058">
    <property type="entry name" value="AB_hydrolase_fold"/>
</dbReference>
<dbReference type="EMBL" id="KB007805">
    <property type="protein sequence ID" value="ELR25370.1"/>
    <property type="molecule type" value="Genomic_DNA"/>
</dbReference>
<reference evidence="4 5" key="1">
    <citation type="journal article" date="2013" name="Genome Biol.">
        <title>Genome of Acanthamoeba castellanii highlights extensive lateral gene transfer and early evolution of tyrosine kinase signaling.</title>
        <authorList>
            <person name="Clarke M."/>
            <person name="Lohan A.J."/>
            <person name="Liu B."/>
            <person name="Lagkouvardos I."/>
            <person name="Roy S."/>
            <person name="Zafar N."/>
            <person name="Bertelli C."/>
            <person name="Schilde C."/>
            <person name="Kianianmomeni A."/>
            <person name="Burglin T.R."/>
            <person name="Frech C."/>
            <person name="Turcotte B."/>
            <person name="Kopec K.O."/>
            <person name="Synnott J.M."/>
            <person name="Choo C."/>
            <person name="Paponov I."/>
            <person name="Finkler A."/>
            <person name="Soon Heng Tan C."/>
            <person name="Hutchins A.P."/>
            <person name="Weinmeier T."/>
            <person name="Rattei T."/>
            <person name="Chu J.S."/>
            <person name="Gimenez G."/>
            <person name="Irimia M."/>
            <person name="Rigden D.J."/>
            <person name="Fitzpatrick D.A."/>
            <person name="Lorenzo-Morales J."/>
            <person name="Bateman A."/>
            <person name="Chiu C.H."/>
            <person name="Tang P."/>
            <person name="Hegemann P."/>
            <person name="Fromm H."/>
            <person name="Raoult D."/>
            <person name="Greub G."/>
            <person name="Miranda-Saavedra D."/>
            <person name="Chen N."/>
            <person name="Nash P."/>
            <person name="Ginger M.L."/>
            <person name="Horn M."/>
            <person name="Schaap P."/>
            <person name="Caler L."/>
            <person name="Loftus B."/>
        </authorList>
    </citation>
    <scope>NUCLEOTIDE SEQUENCE [LARGE SCALE GENOMIC DNA]</scope>
    <source>
        <strain evidence="4 5">Neff</strain>
    </source>
</reference>
<feature type="region of interest" description="Disordered" evidence="1">
    <location>
        <begin position="669"/>
        <end position="698"/>
    </location>
</feature>
<dbReference type="Pfam" id="PF01764">
    <property type="entry name" value="Lipase_3"/>
    <property type="match status" value="1"/>
</dbReference>
<feature type="compositionally biased region" description="Basic and acidic residues" evidence="1">
    <location>
        <begin position="218"/>
        <end position="227"/>
    </location>
</feature>
<evidence type="ECO:0000313" key="5">
    <source>
        <dbReference type="Proteomes" id="UP000011083"/>
    </source>
</evidence>
<name>L8HJJ0_ACACF</name>
<dbReference type="SUPFAM" id="SSF53474">
    <property type="entry name" value="alpha/beta-Hydrolases"/>
    <property type="match status" value="1"/>
</dbReference>
<dbReference type="InterPro" id="IPR044819">
    <property type="entry name" value="OBL-like"/>
</dbReference>
<dbReference type="GeneID" id="14926421"/>
<feature type="compositionally biased region" description="Basic and acidic residues" evidence="1">
    <location>
        <begin position="622"/>
        <end position="655"/>
    </location>
</feature>
<feature type="domain" description="Fungal lipase-type" evidence="3">
    <location>
        <begin position="368"/>
        <end position="451"/>
    </location>
</feature>
<dbReference type="PANTHER" id="PTHR46086">
    <property type="entry name" value="ALPHA/BETA-HYDROLASES SUPERFAMILY PROTEIN"/>
    <property type="match status" value="1"/>
</dbReference>
<evidence type="ECO:0000259" key="3">
    <source>
        <dbReference type="Pfam" id="PF01764"/>
    </source>
</evidence>
<proteinExistence type="predicted"/>
<feature type="compositionally biased region" description="Basic residues" evidence="1">
    <location>
        <begin position="688"/>
        <end position="698"/>
    </location>
</feature>
<sequence>MLGFAFVCTTFVLVPLLKAIRYTPGIESGANHLLRWTFIAWFYALVFFEKLLRWILKHFVGHHKDTSRPYSLVNEHTYNESQRATEAEQEREEQDQKDIINQDHEFSNFEYSHAKAYSLALAAKMAYENSDIIKCEVKKWGFTQCRVVRYQNSKAYIASNDEMVLLVFCGTHPLNLRNYITDLQAHLVNAGPLGYVHSGFLEALGLRHVDEEEEEEAERQYRQEWQRSHQLNKHAPSSPSSSSSSSSFSFSSSSSSSRGRNLKLSLMRGRRRASLTLPVVMRRDNGYRCSPAKLLRALPTLPNNLWSLMRFVVLWHRRQLLRVTGLHDYHEKLTTSSYNAPMYHQVIKILDELGVLQAYPFASSTPTRAKRQPPKRKLWVAGHSLGGALANLFSAQMVNDYPGSEDAIGGVYTFGQPRVGDLQYAQFVNEKMGQRFFRFVNGNDLIPRLPLGIPSWLIRRLLKRAKKEKDGTLIDVPDIKSIRNSLVCYLAGVATNHETSYKHAGQLKYIDYGGNIIEPDKLQHVMYLHLLGLCKLRIFKHLQRDTWLRLVFRMVLPFFMNDHLICDYARAIKDRMEEDRLEAEEAQKRVEVALVMEEGRASAMRGWFETLRPTPAATANQKNEDGKAQNENENEHDASNEEVSTREQDLRDDGTPKLTTDAVLAVVDAAASGSLAKTRRSEGGGGLTRRRRWSTSQL</sequence>
<dbReference type="Gene3D" id="3.40.50.1820">
    <property type="entry name" value="alpha/beta hydrolase"/>
    <property type="match status" value="2"/>
</dbReference>
<dbReference type="Proteomes" id="UP000011083">
    <property type="component" value="Unassembled WGS sequence"/>
</dbReference>
<feature type="region of interest" description="Disordered" evidence="1">
    <location>
        <begin position="215"/>
        <end position="263"/>
    </location>
</feature>
<dbReference type="GO" id="GO:0006629">
    <property type="term" value="P:lipid metabolic process"/>
    <property type="evidence" value="ECO:0007669"/>
    <property type="project" value="InterPro"/>
</dbReference>
<feature type="chain" id="PRO_5003991157" evidence="2">
    <location>
        <begin position="20"/>
        <end position="698"/>
    </location>
</feature>
<feature type="signal peptide" evidence="2">
    <location>
        <begin position="1"/>
        <end position="19"/>
    </location>
</feature>
<evidence type="ECO:0000256" key="1">
    <source>
        <dbReference type="SAM" id="MobiDB-lite"/>
    </source>
</evidence>
<keyword evidence="2" id="KW-0732">Signal</keyword>
<protein>
    <submittedName>
        <fullName evidence="4">Lipase</fullName>
    </submittedName>
</protein>
<dbReference type="AlphaFoldDB" id="L8HJJ0"/>
<dbReference type="OrthoDB" id="2338663at2759"/>
<evidence type="ECO:0000256" key="2">
    <source>
        <dbReference type="SAM" id="SignalP"/>
    </source>
</evidence>
<keyword evidence="5" id="KW-1185">Reference proteome</keyword>
<feature type="compositionally biased region" description="Low complexity" evidence="1">
    <location>
        <begin position="236"/>
        <end position="257"/>
    </location>
</feature>
<feature type="region of interest" description="Disordered" evidence="1">
    <location>
        <begin position="616"/>
        <end position="657"/>
    </location>
</feature>
<dbReference type="VEuPathDB" id="AmoebaDB:ACA1_291890"/>
<dbReference type="InterPro" id="IPR002921">
    <property type="entry name" value="Fungal_lipase-type"/>
</dbReference>